<evidence type="ECO:0000256" key="8">
    <source>
        <dbReference type="ARBA" id="ARBA00022989"/>
    </source>
</evidence>
<evidence type="ECO:0000256" key="7">
    <source>
        <dbReference type="ARBA" id="ARBA00022840"/>
    </source>
</evidence>
<proteinExistence type="inferred from homology"/>
<feature type="transmembrane region" description="Helical" evidence="11">
    <location>
        <begin position="261"/>
        <end position="277"/>
    </location>
</feature>
<dbReference type="InterPro" id="IPR050173">
    <property type="entry name" value="ABC_transporter_C-like"/>
</dbReference>
<feature type="domain" description="ABC transporter" evidence="12">
    <location>
        <begin position="1159"/>
        <end position="1392"/>
    </location>
</feature>
<dbReference type="InterPro" id="IPR036640">
    <property type="entry name" value="ABC1_TM_sf"/>
</dbReference>
<reference evidence="14" key="1">
    <citation type="submission" date="2022-12" db="EMBL/GenBank/DDBJ databases">
        <authorList>
            <person name="Petersen C."/>
        </authorList>
    </citation>
    <scope>NUCLEOTIDE SEQUENCE</scope>
    <source>
        <strain evidence="14">IBT 15544</strain>
    </source>
</reference>
<comment type="similarity">
    <text evidence="2">Belongs to the ABC transporter superfamily. ABCC family. Conjugate transporter (TC 3.A.1.208) subfamily.</text>
</comment>
<evidence type="ECO:0000259" key="12">
    <source>
        <dbReference type="PROSITE" id="PS50893"/>
    </source>
</evidence>
<feature type="transmembrane region" description="Helical" evidence="11">
    <location>
        <begin position="980"/>
        <end position="1000"/>
    </location>
</feature>
<organism evidence="14 15">
    <name type="scientific">Penicillium cinerascens</name>
    <dbReference type="NCBI Taxonomy" id="70096"/>
    <lineage>
        <taxon>Eukaryota</taxon>
        <taxon>Fungi</taxon>
        <taxon>Dikarya</taxon>
        <taxon>Ascomycota</taxon>
        <taxon>Pezizomycotina</taxon>
        <taxon>Eurotiomycetes</taxon>
        <taxon>Eurotiomycetidae</taxon>
        <taxon>Eurotiales</taxon>
        <taxon>Aspergillaceae</taxon>
        <taxon>Penicillium</taxon>
    </lineage>
</organism>
<feature type="domain" description="ABC transmembrane type-1" evidence="13">
    <location>
        <begin position="841"/>
        <end position="1122"/>
    </location>
</feature>
<evidence type="ECO:0000313" key="15">
    <source>
        <dbReference type="Proteomes" id="UP001150904"/>
    </source>
</evidence>
<evidence type="ECO:0000259" key="13">
    <source>
        <dbReference type="PROSITE" id="PS50929"/>
    </source>
</evidence>
<keyword evidence="5 11" id="KW-0812">Transmembrane</keyword>
<evidence type="ECO:0000256" key="9">
    <source>
        <dbReference type="ARBA" id="ARBA00023136"/>
    </source>
</evidence>
<dbReference type="PROSITE" id="PS50893">
    <property type="entry name" value="ABC_TRANSPORTER_2"/>
    <property type="match status" value="2"/>
</dbReference>
<keyword evidence="15" id="KW-1185">Reference proteome</keyword>
<evidence type="ECO:0000256" key="4">
    <source>
        <dbReference type="ARBA" id="ARBA00022475"/>
    </source>
</evidence>
<keyword evidence="4" id="KW-1003">Cell membrane</keyword>
<name>A0A9W9JK15_9EURO</name>
<dbReference type="InterPro" id="IPR011527">
    <property type="entry name" value="ABC1_TM_dom"/>
</dbReference>
<comment type="subcellular location">
    <subcellularLocation>
        <location evidence="1">Cell membrane</location>
        <topology evidence="1">Multi-pass membrane protein</topology>
    </subcellularLocation>
</comment>
<sequence length="1400" mass="154724">MNESHLHVVRSRRCLESDEAAFGPLVHSSCLGGFDFTLLFEESVLTILPAIIACLLLGVRICSLQGRSRKVKRSWLYVAKLTTILLYAVLHFIILAAMAIGSASKTPVSIVGTAVIAVTFLLFLYASHLEHSRSLRPSTILSLYLGLSLVFDVIRVRTLWLSSSSAIIASLLSASVGLKAVILVLEGTSKRPFLKKQYQDTIPEAVSGIYSRSLFLWVNPFLWKGYRGVLSEDTLNVLDADLVSASDPEALIESWNKKAGVIPRLAYIGFSFAQPFLVQRVLDFLSEAQGPNSHTEAYYLIAAYGIVYLGLAISMAISEHKTYRVITMVRGSLSTMIFQKTLRLPHSKISDTAGITHLTGGVEWVSMGLLGLHEFYSSVIEAGLAIWLVFRLLHAAALASAAFVVVCVLAGLPLALATGNAHLPWLDAIEKRISVTSKALAAMRPIRMSGISRPVASGISDLRTEEIRSSRSARLFDVLVVVMSYTSATFAPILGFAIYSLLSQKDNTTALTNSIAFSALTLFSLLETPVITLLRGGEELIAVVKGFQRIQSYLDRDEKPMRQLNAPSDSEYGYAEDKKGCINKRSPIQGHVSIERTFPGKYAILRNVSGLFPEMKLPLLQNLSLEIDEERLTMVTGPIGCGTCEWDELWYNEVLRACALDEDIRDMPEGHYTRVGVQGSRISGGQQMRVSLARALYSKQKVLILDNVISGLDQRTVQHMLHSLFSSDGMLKKNKHTVVLATTFGPLLQHADSVIVLGPQGQLVAQGTYSSISADGLDVQSTNQFASLQEHDALVGEEEEPEPFPLDHTIELERIALQRPRNRDRAVYLFYFRNVGWLLVILYFAFAIAFMVALNFPQIWLEWWTAGNSQHPNARLGYWIGIYAGLGILTLVLLAVLEWIFKMIIAPKTAAKFHRALLDTVFMAKPTFLSSTDVGTTLNRFSEDLGIIDEELSSAFDITVTAMLGCIAEAVLIFTGSSGYVSLVVPFCVMIMYFLQKFYLRTSRVIRLIEIELKAPLQSQLLEVHTGLLTIRAFGWMEHYQERNKVALTASQQPYYLLFCLQRWLNLVLDLLVAAIAILVVSIATTIARNSNTGFLGVALFNIVNFSGSLQQLIAQWTTLETSIGALSRIKSFVEDTPRENINKESENSPDDCSKEGRISFIGVSGNHGQGENNAIEDITLEIQPGERVAVCGRTGSGKSSLVMALMQMLEIRNGTIRIGGVDASQIPQPRIRAELNTITQEPIFLHGSVRLNLDPHARINDDNVLIDALQTVGLWDFINAEGGLDIELSDDSLSHGQRQLFCLARALCHPGRILIMDEPTSSIDDAEMEKRIDIIIEQHFQHHTVICIMHKLHNVMSFDKVAVMEKGRLVEFGSPRSLQAREGLFKQLHASGSSTSGLT</sequence>
<comment type="caution">
    <text evidence="14">The sequence shown here is derived from an EMBL/GenBank/DDBJ whole genome shotgun (WGS) entry which is preliminary data.</text>
</comment>
<evidence type="ECO:0000256" key="6">
    <source>
        <dbReference type="ARBA" id="ARBA00022741"/>
    </source>
</evidence>
<dbReference type="FunFam" id="1.20.1560.10:FF:000066">
    <property type="entry name" value="ABC multidrug transporter (Eurofung)"/>
    <property type="match status" value="1"/>
</dbReference>
<feature type="transmembrane region" description="Helical" evidence="11">
    <location>
        <begin position="44"/>
        <end position="63"/>
    </location>
</feature>
<dbReference type="SUPFAM" id="SSF52540">
    <property type="entry name" value="P-loop containing nucleoside triphosphate hydrolases"/>
    <property type="match status" value="2"/>
</dbReference>
<dbReference type="RefSeq" id="XP_058306746.1">
    <property type="nucleotide sequence ID" value="XM_058454497.1"/>
</dbReference>
<feature type="transmembrane region" description="Helical" evidence="11">
    <location>
        <begin position="514"/>
        <end position="534"/>
    </location>
</feature>
<feature type="transmembrane region" description="Helical" evidence="11">
    <location>
        <begin position="106"/>
        <end position="126"/>
    </location>
</feature>
<feature type="transmembrane region" description="Helical" evidence="11">
    <location>
        <begin position="399"/>
        <end position="423"/>
    </location>
</feature>
<feature type="transmembrane region" description="Helical" evidence="11">
    <location>
        <begin position="478"/>
        <end position="502"/>
    </location>
</feature>
<dbReference type="Gene3D" id="3.40.50.300">
    <property type="entry name" value="P-loop containing nucleotide triphosphate hydrolases"/>
    <property type="match status" value="2"/>
</dbReference>
<evidence type="ECO:0000256" key="10">
    <source>
        <dbReference type="ARBA" id="ARBA00023180"/>
    </source>
</evidence>
<dbReference type="CDD" id="cd18580">
    <property type="entry name" value="ABC_6TM_ABCC_D2"/>
    <property type="match status" value="1"/>
</dbReference>
<keyword evidence="7" id="KW-0067">ATP-binding</keyword>
<keyword evidence="3" id="KW-0813">Transport</keyword>
<feature type="transmembrane region" description="Helical" evidence="11">
    <location>
        <begin position="75"/>
        <end position="100"/>
    </location>
</feature>
<dbReference type="GeneID" id="83181798"/>
<feature type="transmembrane region" description="Helical" evidence="11">
    <location>
        <begin position="297"/>
        <end position="318"/>
    </location>
</feature>
<feature type="transmembrane region" description="Helical" evidence="11">
    <location>
        <begin position="1064"/>
        <end position="1084"/>
    </location>
</feature>
<dbReference type="Pfam" id="PF24357">
    <property type="entry name" value="TMD0_ABC"/>
    <property type="match status" value="1"/>
</dbReference>
<accession>A0A9W9JK15</accession>
<evidence type="ECO:0000256" key="1">
    <source>
        <dbReference type="ARBA" id="ARBA00004651"/>
    </source>
</evidence>
<dbReference type="PROSITE" id="PS00211">
    <property type="entry name" value="ABC_TRANSPORTER_1"/>
    <property type="match status" value="2"/>
</dbReference>
<dbReference type="SUPFAM" id="SSF90123">
    <property type="entry name" value="ABC transporter transmembrane region"/>
    <property type="match status" value="2"/>
</dbReference>
<evidence type="ECO:0000313" key="14">
    <source>
        <dbReference type="EMBL" id="KAJ5198318.1"/>
    </source>
</evidence>
<dbReference type="SMART" id="SM00382">
    <property type="entry name" value="AAA"/>
    <property type="match status" value="2"/>
</dbReference>
<dbReference type="InterPro" id="IPR027417">
    <property type="entry name" value="P-loop_NTPase"/>
</dbReference>
<evidence type="ECO:0000256" key="3">
    <source>
        <dbReference type="ARBA" id="ARBA00022448"/>
    </source>
</evidence>
<dbReference type="CDD" id="cd03244">
    <property type="entry name" value="ABCC_MRP_domain2"/>
    <property type="match status" value="1"/>
</dbReference>
<dbReference type="PANTHER" id="PTHR24223:SF399">
    <property type="entry name" value="ABC TRANSPORTER ATNG"/>
    <property type="match status" value="1"/>
</dbReference>
<dbReference type="InterPro" id="IPR056227">
    <property type="entry name" value="TMD0_ABC"/>
</dbReference>
<dbReference type="InterPro" id="IPR017871">
    <property type="entry name" value="ABC_transporter-like_CS"/>
</dbReference>
<feature type="transmembrane region" description="Helical" evidence="11">
    <location>
        <begin position="166"/>
        <end position="185"/>
    </location>
</feature>
<reference evidence="14" key="2">
    <citation type="journal article" date="2023" name="IMA Fungus">
        <title>Comparative genomic study of the Penicillium genus elucidates a diverse pangenome and 15 lateral gene transfer events.</title>
        <authorList>
            <person name="Petersen C."/>
            <person name="Sorensen T."/>
            <person name="Nielsen M.R."/>
            <person name="Sondergaard T.E."/>
            <person name="Sorensen J.L."/>
            <person name="Fitzpatrick D.A."/>
            <person name="Frisvad J.C."/>
            <person name="Nielsen K.L."/>
        </authorList>
    </citation>
    <scope>NUCLEOTIDE SEQUENCE</scope>
    <source>
        <strain evidence="14">IBT 15544</strain>
    </source>
</reference>
<keyword evidence="8 11" id="KW-1133">Transmembrane helix</keyword>
<dbReference type="GO" id="GO:0005524">
    <property type="term" value="F:ATP binding"/>
    <property type="evidence" value="ECO:0007669"/>
    <property type="project" value="UniProtKB-KW"/>
</dbReference>
<feature type="transmembrane region" description="Helical" evidence="11">
    <location>
        <begin position="835"/>
        <end position="856"/>
    </location>
</feature>
<feature type="transmembrane region" description="Helical" evidence="11">
    <location>
        <begin position="876"/>
        <end position="901"/>
    </location>
</feature>
<dbReference type="InterPro" id="IPR003439">
    <property type="entry name" value="ABC_transporter-like_ATP-bd"/>
</dbReference>
<gene>
    <name evidence="14" type="ORF">N7498_007435</name>
</gene>
<dbReference type="Pfam" id="PF00664">
    <property type="entry name" value="ABC_membrane"/>
    <property type="match status" value="2"/>
</dbReference>
<dbReference type="GO" id="GO:0140359">
    <property type="term" value="F:ABC-type transporter activity"/>
    <property type="evidence" value="ECO:0007669"/>
    <property type="project" value="InterPro"/>
</dbReference>
<dbReference type="EMBL" id="JAPQKR010000014">
    <property type="protein sequence ID" value="KAJ5198318.1"/>
    <property type="molecule type" value="Genomic_DNA"/>
</dbReference>
<evidence type="ECO:0000256" key="5">
    <source>
        <dbReference type="ARBA" id="ARBA00022692"/>
    </source>
</evidence>
<dbReference type="FunFam" id="3.40.50.300:FF:002145">
    <property type="entry name" value="ABC transporter (MsbA subfamily)"/>
    <property type="match status" value="1"/>
</dbReference>
<feature type="domain" description="ABC transporter" evidence="12">
    <location>
        <begin position="510"/>
        <end position="785"/>
    </location>
</feature>
<dbReference type="InterPro" id="IPR044726">
    <property type="entry name" value="ABCC_6TM_D2"/>
</dbReference>
<dbReference type="PANTHER" id="PTHR24223">
    <property type="entry name" value="ATP-BINDING CASSETTE SUB-FAMILY C"/>
    <property type="match status" value="1"/>
</dbReference>
<dbReference type="PROSITE" id="PS50929">
    <property type="entry name" value="ABC_TM1F"/>
    <property type="match status" value="2"/>
</dbReference>
<dbReference type="Gene3D" id="1.20.1560.10">
    <property type="entry name" value="ABC transporter type 1, transmembrane domain"/>
    <property type="match status" value="2"/>
</dbReference>
<evidence type="ECO:0000256" key="2">
    <source>
        <dbReference type="ARBA" id="ARBA00009726"/>
    </source>
</evidence>
<keyword evidence="9 11" id="KW-0472">Membrane</keyword>
<dbReference type="Proteomes" id="UP001150904">
    <property type="component" value="Unassembled WGS sequence"/>
</dbReference>
<feature type="transmembrane region" description="Helical" evidence="11">
    <location>
        <begin position="138"/>
        <end position="160"/>
    </location>
</feature>
<dbReference type="Pfam" id="PF00005">
    <property type="entry name" value="ABC_tran"/>
    <property type="match status" value="2"/>
</dbReference>
<keyword evidence="6" id="KW-0547">Nucleotide-binding</keyword>
<dbReference type="InterPro" id="IPR003593">
    <property type="entry name" value="AAA+_ATPase"/>
</dbReference>
<dbReference type="GO" id="GO:0016887">
    <property type="term" value="F:ATP hydrolysis activity"/>
    <property type="evidence" value="ECO:0007669"/>
    <property type="project" value="InterPro"/>
</dbReference>
<dbReference type="OrthoDB" id="6500128at2759"/>
<protein>
    <submittedName>
        <fullName evidence="14">Cyclic peptide transporter</fullName>
    </submittedName>
</protein>
<evidence type="ECO:0000256" key="11">
    <source>
        <dbReference type="SAM" id="Phobius"/>
    </source>
</evidence>
<dbReference type="GO" id="GO:0005886">
    <property type="term" value="C:plasma membrane"/>
    <property type="evidence" value="ECO:0007669"/>
    <property type="project" value="UniProtKB-SubCell"/>
</dbReference>
<feature type="domain" description="ABC transmembrane type-1" evidence="13">
    <location>
        <begin position="265"/>
        <end position="542"/>
    </location>
</feature>
<keyword evidence="10" id="KW-0325">Glycoprotein</keyword>